<dbReference type="GO" id="GO:0009011">
    <property type="term" value="F:alpha-1,4-glucan glucosyltransferase (ADP-glucose donor) activity"/>
    <property type="evidence" value="ECO:0007669"/>
    <property type="project" value="UniProtKB-EC"/>
</dbReference>
<dbReference type="AlphaFoldDB" id="A0A5B9W688"/>
<sequence>MQALEDRLRAASPRPRPSRPVRVALVITDLDVGGAERALVGLATRLDRARWEPSVIALGGEGALAAELGRAGIDCQCLGGGPRRPLAIVSRLARALRTRGPELVQSFLFHANLAARLAAPLAGRPWVLGGLRVAEREKGWHLTLDRITERLAAGSVCVSEGVRRFSLEAGRLDPRRLAVIPNGIDPRPYDEATPVPRSELGIPRDAFLAVQVGRLAAQKGLVPLLDAAERVIAGCPGWHLALAGDGPDRGWLLDRIAGSEALRDRVHWLGPRRDVPGLLATADLLVLASLWEGMPNAVLEAMAASRAVVATAVEGTDELVVPAETGWLVPPGDATALAAALREAALNPSACRSFGLAGRARVERRHSAGGVVAAYDSLWSAILGYRD</sequence>
<keyword evidence="2 4" id="KW-0808">Transferase</keyword>
<accession>A0A5B9W688</accession>
<evidence type="ECO:0000313" key="4">
    <source>
        <dbReference type="EMBL" id="QEH35847.1"/>
    </source>
</evidence>
<protein>
    <submittedName>
        <fullName evidence="4">Capsular glucan synthase</fullName>
        <ecNumber evidence="4">2.4.1.21</ecNumber>
    </submittedName>
</protein>
<dbReference type="Proteomes" id="UP000324233">
    <property type="component" value="Chromosome"/>
</dbReference>
<evidence type="ECO:0000256" key="1">
    <source>
        <dbReference type="ARBA" id="ARBA00022676"/>
    </source>
</evidence>
<evidence type="ECO:0000259" key="3">
    <source>
        <dbReference type="Pfam" id="PF13439"/>
    </source>
</evidence>
<reference evidence="4 5" key="1">
    <citation type="submission" date="2019-08" db="EMBL/GenBank/DDBJ databases">
        <title>Deep-cultivation of Planctomycetes and their phenomic and genomic characterization uncovers novel biology.</title>
        <authorList>
            <person name="Wiegand S."/>
            <person name="Jogler M."/>
            <person name="Boedeker C."/>
            <person name="Pinto D."/>
            <person name="Vollmers J."/>
            <person name="Rivas-Marin E."/>
            <person name="Kohn T."/>
            <person name="Peeters S.H."/>
            <person name="Heuer A."/>
            <person name="Rast P."/>
            <person name="Oberbeckmann S."/>
            <person name="Bunk B."/>
            <person name="Jeske O."/>
            <person name="Meyerdierks A."/>
            <person name="Storesund J.E."/>
            <person name="Kallscheuer N."/>
            <person name="Luecker S."/>
            <person name="Lage O.M."/>
            <person name="Pohl T."/>
            <person name="Merkel B.J."/>
            <person name="Hornburger P."/>
            <person name="Mueller R.-W."/>
            <person name="Bruemmer F."/>
            <person name="Labrenz M."/>
            <person name="Spormann A.M."/>
            <person name="Op den Camp H."/>
            <person name="Overmann J."/>
            <person name="Amann R."/>
            <person name="Jetten M.S.M."/>
            <person name="Mascher T."/>
            <person name="Medema M.H."/>
            <person name="Devos D.P."/>
            <person name="Kaster A.-K."/>
            <person name="Ovreas L."/>
            <person name="Rohde M."/>
            <person name="Galperin M.Y."/>
            <person name="Jogler C."/>
        </authorList>
    </citation>
    <scope>NUCLEOTIDE SEQUENCE [LARGE SCALE GENOMIC DNA]</scope>
    <source>
        <strain evidence="4 5">OJF2</strain>
    </source>
</reference>
<gene>
    <name evidence="4" type="primary">glgA_2</name>
    <name evidence="4" type="ORF">OJF2_44040</name>
</gene>
<evidence type="ECO:0000256" key="2">
    <source>
        <dbReference type="ARBA" id="ARBA00022679"/>
    </source>
</evidence>
<dbReference type="PANTHER" id="PTHR12526">
    <property type="entry name" value="GLYCOSYLTRANSFERASE"/>
    <property type="match status" value="1"/>
</dbReference>
<name>A0A5B9W688_9BACT</name>
<organism evidence="4 5">
    <name type="scientific">Aquisphaera giovannonii</name>
    <dbReference type="NCBI Taxonomy" id="406548"/>
    <lineage>
        <taxon>Bacteria</taxon>
        <taxon>Pseudomonadati</taxon>
        <taxon>Planctomycetota</taxon>
        <taxon>Planctomycetia</taxon>
        <taxon>Isosphaerales</taxon>
        <taxon>Isosphaeraceae</taxon>
        <taxon>Aquisphaera</taxon>
    </lineage>
</organism>
<evidence type="ECO:0000313" key="5">
    <source>
        <dbReference type="Proteomes" id="UP000324233"/>
    </source>
</evidence>
<proteinExistence type="predicted"/>
<dbReference type="EC" id="2.4.1.21" evidence="4"/>
<dbReference type="Pfam" id="PF13439">
    <property type="entry name" value="Glyco_transf_4"/>
    <property type="match status" value="1"/>
</dbReference>
<dbReference type="SUPFAM" id="SSF53756">
    <property type="entry name" value="UDP-Glycosyltransferase/glycogen phosphorylase"/>
    <property type="match status" value="1"/>
</dbReference>
<dbReference type="Gene3D" id="3.40.50.2000">
    <property type="entry name" value="Glycogen Phosphorylase B"/>
    <property type="match status" value="2"/>
</dbReference>
<dbReference type="InterPro" id="IPR028098">
    <property type="entry name" value="Glyco_trans_4-like_N"/>
</dbReference>
<dbReference type="PANTHER" id="PTHR12526:SF510">
    <property type="entry name" value="D-INOSITOL 3-PHOSPHATE GLYCOSYLTRANSFERASE"/>
    <property type="match status" value="1"/>
</dbReference>
<keyword evidence="1 4" id="KW-0328">Glycosyltransferase</keyword>
<dbReference type="EMBL" id="CP042997">
    <property type="protein sequence ID" value="QEH35847.1"/>
    <property type="molecule type" value="Genomic_DNA"/>
</dbReference>
<keyword evidence="5" id="KW-1185">Reference proteome</keyword>
<feature type="domain" description="Glycosyltransferase subfamily 4-like N-terminal" evidence="3">
    <location>
        <begin position="32"/>
        <end position="186"/>
    </location>
</feature>
<dbReference type="KEGG" id="agv:OJF2_44040"/>
<dbReference type="RefSeq" id="WP_246196096.1">
    <property type="nucleotide sequence ID" value="NZ_CP042997.1"/>
</dbReference>
<dbReference type="Pfam" id="PF13692">
    <property type="entry name" value="Glyco_trans_1_4"/>
    <property type="match status" value="1"/>
</dbReference>